<organism evidence="15 16">
    <name type="scientific">Bursaphelenchus okinawaensis</name>
    <dbReference type="NCBI Taxonomy" id="465554"/>
    <lineage>
        <taxon>Eukaryota</taxon>
        <taxon>Metazoa</taxon>
        <taxon>Ecdysozoa</taxon>
        <taxon>Nematoda</taxon>
        <taxon>Chromadorea</taxon>
        <taxon>Rhabditida</taxon>
        <taxon>Tylenchina</taxon>
        <taxon>Tylenchomorpha</taxon>
        <taxon>Aphelenchoidea</taxon>
        <taxon>Aphelenchoididae</taxon>
        <taxon>Bursaphelenchus</taxon>
    </lineage>
</organism>
<name>A0A811JRU6_9BILA</name>
<evidence type="ECO:0000256" key="3">
    <source>
        <dbReference type="ARBA" id="ARBA00006991"/>
    </source>
</evidence>
<comment type="caution">
    <text evidence="15">The sequence shown here is derived from an EMBL/GenBank/DDBJ whole genome shotgun (WGS) entry which is preliminary data.</text>
</comment>
<feature type="compositionally biased region" description="Pro residues" evidence="13">
    <location>
        <begin position="613"/>
        <end position="627"/>
    </location>
</feature>
<evidence type="ECO:0000256" key="2">
    <source>
        <dbReference type="ARBA" id="ARBA00004123"/>
    </source>
</evidence>
<feature type="compositionally biased region" description="Basic and acidic residues" evidence="13">
    <location>
        <begin position="267"/>
        <end position="278"/>
    </location>
</feature>
<dbReference type="GO" id="GO:0010468">
    <property type="term" value="P:regulation of gene expression"/>
    <property type="evidence" value="ECO:0007669"/>
    <property type="project" value="TreeGrafter"/>
</dbReference>
<evidence type="ECO:0000313" key="16">
    <source>
        <dbReference type="Proteomes" id="UP000614601"/>
    </source>
</evidence>
<dbReference type="Pfam" id="PF00096">
    <property type="entry name" value="zf-C2H2"/>
    <property type="match status" value="3"/>
</dbReference>
<dbReference type="GO" id="GO:0005634">
    <property type="term" value="C:nucleus"/>
    <property type="evidence" value="ECO:0007669"/>
    <property type="project" value="UniProtKB-SubCell"/>
</dbReference>
<evidence type="ECO:0000259" key="14">
    <source>
        <dbReference type="PROSITE" id="PS50157"/>
    </source>
</evidence>
<accession>A0A811JRU6</accession>
<protein>
    <recommendedName>
        <fullName evidence="14">C2H2-type domain-containing protein</fullName>
    </recommendedName>
</protein>
<dbReference type="FunFam" id="3.30.160.60:FF:000395">
    <property type="entry name" value="zinc finger protein 513"/>
    <property type="match status" value="1"/>
</dbReference>
<dbReference type="SUPFAM" id="SSF57667">
    <property type="entry name" value="beta-beta-alpha zinc fingers"/>
    <property type="match status" value="2"/>
</dbReference>
<evidence type="ECO:0000256" key="7">
    <source>
        <dbReference type="ARBA" id="ARBA00022833"/>
    </source>
</evidence>
<dbReference type="OrthoDB" id="10018191at2759"/>
<evidence type="ECO:0000256" key="6">
    <source>
        <dbReference type="ARBA" id="ARBA00022771"/>
    </source>
</evidence>
<comment type="similarity">
    <text evidence="3">Belongs to the krueppel C2H2-type zinc-finger protein family.</text>
</comment>
<dbReference type="PROSITE" id="PS50157">
    <property type="entry name" value="ZINC_FINGER_C2H2_2"/>
    <property type="match status" value="4"/>
</dbReference>
<evidence type="ECO:0000256" key="12">
    <source>
        <dbReference type="PROSITE-ProRule" id="PRU00042"/>
    </source>
</evidence>
<keyword evidence="5" id="KW-0677">Repeat</keyword>
<evidence type="ECO:0000256" key="8">
    <source>
        <dbReference type="ARBA" id="ARBA00023015"/>
    </source>
</evidence>
<dbReference type="GO" id="GO:0003677">
    <property type="term" value="F:DNA binding"/>
    <property type="evidence" value="ECO:0007669"/>
    <property type="project" value="UniProtKB-KW"/>
</dbReference>
<feature type="domain" description="C2H2-type" evidence="14">
    <location>
        <begin position="569"/>
        <end position="596"/>
    </location>
</feature>
<evidence type="ECO:0000256" key="10">
    <source>
        <dbReference type="ARBA" id="ARBA00023163"/>
    </source>
</evidence>
<feature type="compositionally biased region" description="Low complexity" evidence="13">
    <location>
        <begin position="148"/>
        <end position="163"/>
    </location>
</feature>
<feature type="domain" description="C2H2-type" evidence="14">
    <location>
        <begin position="541"/>
        <end position="568"/>
    </location>
</feature>
<keyword evidence="7" id="KW-0862">Zinc</keyword>
<dbReference type="Proteomes" id="UP000783686">
    <property type="component" value="Unassembled WGS sequence"/>
</dbReference>
<keyword evidence="6 12" id="KW-0863">Zinc-finger</keyword>
<evidence type="ECO:0000313" key="15">
    <source>
        <dbReference type="EMBL" id="CAD5206055.1"/>
    </source>
</evidence>
<keyword evidence="4" id="KW-0479">Metal-binding</keyword>
<evidence type="ECO:0000256" key="13">
    <source>
        <dbReference type="SAM" id="MobiDB-lite"/>
    </source>
</evidence>
<evidence type="ECO:0000256" key="5">
    <source>
        <dbReference type="ARBA" id="ARBA00022737"/>
    </source>
</evidence>
<proteinExistence type="inferred from homology"/>
<evidence type="ECO:0000256" key="9">
    <source>
        <dbReference type="ARBA" id="ARBA00023125"/>
    </source>
</evidence>
<keyword evidence="8" id="KW-0805">Transcription regulation</keyword>
<dbReference type="EMBL" id="CAJFDH010000001">
    <property type="protein sequence ID" value="CAD5206055.1"/>
    <property type="molecule type" value="Genomic_DNA"/>
</dbReference>
<gene>
    <name evidence="15" type="ORF">BOKJ2_LOCUS739</name>
</gene>
<dbReference type="InterPro" id="IPR050331">
    <property type="entry name" value="Zinc_finger"/>
</dbReference>
<comment type="subcellular location">
    <subcellularLocation>
        <location evidence="2">Nucleus</location>
    </subcellularLocation>
</comment>
<dbReference type="GO" id="GO:0008270">
    <property type="term" value="F:zinc ion binding"/>
    <property type="evidence" value="ECO:0007669"/>
    <property type="project" value="UniProtKB-KW"/>
</dbReference>
<dbReference type="InterPro" id="IPR036236">
    <property type="entry name" value="Znf_C2H2_sf"/>
</dbReference>
<dbReference type="PANTHER" id="PTHR16515:SF49">
    <property type="entry name" value="GASTRULA ZINC FINGER PROTEIN XLCGF49.1-LIKE-RELATED"/>
    <property type="match status" value="1"/>
</dbReference>
<feature type="compositionally biased region" description="Low complexity" evidence="13">
    <location>
        <begin position="92"/>
        <end position="112"/>
    </location>
</feature>
<evidence type="ECO:0000256" key="4">
    <source>
        <dbReference type="ARBA" id="ARBA00022723"/>
    </source>
</evidence>
<dbReference type="Proteomes" id="UP000614601">
    <property type="component" value="Unassembled WGS sequence"/>
</dbReference>
<feature type="region of interest" description="Disordered" evidence="13">
    <location>
        <begin position="607"/>
        <end position="632"/>
    </location>
</feature>
<dbReference type="EMBL" id="CAJFCW020000001">
    <property type="protein sequence ID" value="CAG9080321.1"/>
    <property type="molecule type" value="Genomic_DNA"/>
</dbReference>
<keyword evidence="9" id="KW-0238">DNA-binding</keyword>
<feature type="region of interest" description="Disordered" evidence="13">
    <location>
        <begin position="86"/>
        <end position="117"/>
    </location>
</feature>
<reference evidence="15" key="1">
    <citation type="submission" date="2020-09" db="EMBL/GenBank/DDBJ databases">
        <authorList>
            <person name="Kikuchi T."/>
        </authorList>
    </citation>
    <scope>NUCLEOTIDE SEQUENCE</scope>
    <source>
        <strain evidence="15">SH1</strain>
    </source>
</reference>
<feature type="domain" description="C2H2-type" evidence="14">
    <location>
        <begin position="513"/>
        <end position="540"/>
    </location>
</feature>
<dbReference type="PANTHER" id="PTHR16515">
    <property type="entry name" value="PR DOMAIN ZINC FINGER PROTEIN"/>
    <property type="match status" value="1"/>
</dbReference>
<feature type="region of interest" description="Disordered" evidence="13">
    <location>
        <begin position="1"/>
        <end position="42"/>
    </location>
</feature>
<evidence type="ECO:0000256" key="1">
    <source>
        <dbReference type="ARBA" id="ARBA00003767"/>
    </source>
</evidence>
<keyword evidence="11" id="KW-0539">Nucleus</keyword>
<feature type="region of interest" description="Disordered" evidence="13">
    <location>
        <begin position="238"/>
        <end position="278"/>
    </location>
</feature>
<keyword evidence="10" id="KW-0804">Transcription</keyword>
<feature type="region of interest" description="Disordered" evidence="13">
    <location>
        <begin position="144"/>
        <end position="163"/>
    </location>
</feature>
<dbReference type="AlphaFoldDB" id="A0A811JRU6"/>
<keyword evidence="16" id="KW-1185">Reference proteome</keyword>
<dbReference type="FunFam" id="3.30.160.60:FF:000226">
    <property type="entry name" value="Zinc finger protein 236 variant"/>
    <property type="match status" value="1"/>
</dbReference>
<dbReference type="InterPro" id="IPR013087">
    <property type="entry name" value="Znf_C2H2_type"/>
</dbReference>
<feature type="compositionally biased region" description="Polar residues" evidence="13">
    <location>
        <begin position="355"/>
        <end position="364"/>
    </location>
</feature>
<dbReference type="PROSITE" id="PS00028">
    <property type="entry name" value="ZINC_FINGER_C2H2_1"/>
    <property type="match status" value="3"/>
</dbReference>
<dbReference type="Gene3D" id="3.30.160.60">
    <property type="entry name" value="Classic Zinc Finger"/>
    <property type="match status" value="3"/>
</dbReference>
<comment type="function">
    <text evidence="1">May be involved in transcriptional regulation.</text>
</comment>
<feature type="domain" description="C2H2-type" evidence="14">
    <location>
        <begin position="475"/>
        <end position="503"/>
    </location>
</feature>
<evidence type="ECO:0000256" key="11">
    <source>
        <dbReference type="ARBA" id="ARBA00023242"/>
    </source>
</evidence>
<dbReference type="SMART" id="SM00355">
    <property type="entry name" value="ZnF_C2H2"/>
    <property type="match status" value="4"/>
</dbReference>
<feature type="compositionally biased region" description="Polar residues" evidence="13">
    <location>
        <begin position="241"/>
        <end position="255"/>
    </location>
</feature>
<dbReference type="FunFam" id="3.30.160.60:FF:000404">
    <property type="entry name" value="POZ-, AT hook-, and zinc finger-containing protein 1"/>
    <property type="match status" value="1"/>
</dbReference>
<feature type="region of interest" description="Disordered" evidence="13">
    <location>
        <begin position="342"/>
        <end position="373"/>
    </location>
</feature>
<sequence length="747" mass="81980">MDGLTVAEPMEHQNGRARPPMLQLPKPIPQRPPNLYTGLSIPTINTDGPAISINPPRPRTPPLSVLFKPDNAASDADGLKMLMTPPVICEQGPSAPSSPTSPGGSRSPKRPSNLSVDALTRVDLLSPYYVPNMDMNKLSPLSPSYPTSDLGSSPRSSISISNSGLGPNWTSFRELKKCSSEFDNESVRDGFLTPGTALSPAPFSPFSDCLDPPETPYSGRSPALSPVPMRHSHFSFDQIRSRSSMSNRGPESQEQARLLLPQPSLDLEARERSRSEGEMLKKAADELMDLTTINHSTVSVPVSSVGGQYKKRLLNKYRQEQQLKASFNSTISSTCDEGSTIAAQSSVDPDDTDRSASQQVSRQPTIEEPPPSPTFNELFHSRDLSFERQVQVEDWIKQQAVALEVIKNAMLPMQQESNLLQVPNFAGPPEQHLPRSLVKMFTTETTAPGPLKTATLWRRSRSESDVTQPQNDTSFICEHCGQGFSMHDRLAKHIASRHRDRSASMNDESSKTHKCTVCNKSFGRSDMLTRHMRLHTGLKPYSCQICGQVFSRSDHLSTHQRTHTGEKPYRCPHCNYAASRRDMITRHMRTHPGSTSPFTEIQVPLGQLSLNHPPTPDPPRSSTPPPTLQHQHSLQSVLGNNQINTPQTNPDSAMEQAARLFQAAATGNISPQLMLSTLGHSLDTQIPSLNIRRSTPNIFQSLEQAPNNAQALNAAISKLLSPQPTPHLTRQASIGGFGFNNDTNGPG</sequence>